<sequence>MSRGQYLMDLATKKTGESINKDFDQPKPSNQGLFESPDKDGVPLQSEEHPTSDTGDLLTGNTVVMNIDLISNNDDPEFLEALQHGQIIIYQDHLPAEMSQAEKIKMLLIEGKNENPAENFDNDVKCQVLSTNGLLDSNPCDNVEQIMSNAVQHGSSLSENEQILNVSNQSITSTEIINNALTDKSLLSELDFDMMEVLSTNGLLDSNPSDNDEEIMSNAVQHGSSISENEQLLIVSNQSITSTEIINNALADKSLLSELDFDRMESNDDVLLQVADETVSLLVESTTAMQEKLCEKVTQPLDSD</sequence>
<protein>
    <submittedName>
        <fullName evidence="2">Uncharacterized protein</fullName>
    </submittedName>
</protein>
<feature type="region of interest" description="Disordered" evidence="1">
    <location>
        <begin position="1"/>
        <end position="56"/>
    </location>
</feature>
<gene>
    <name evidence="2" type="ORF">LSTR_LSTR008080</name>
</gene>
<dbReference type="InParanoid" id="A0A482XD01"/>
<feature type="compositionally biased region" description="Basic and acidic residues" evidence="1">
    <location>
        <begin position="11"/>
        <end position="25"/>
    </location>
</feature>
<dbReference type="OrthoDB" id="8061312at2759"/>
<proteinExistence type="predicted"/>
<keyword evidence="3" id="KW-1185">Reference proteome</keyword>
<dbReference type="AlphaFoldDB" id="A0A482XD01"/>
<evidence type="ECO:0000313" key="2">
    <source>
        <dbReference type="EMBL" id="RZF43567.1"/>
    </source>
</evidence>
<name>A0A482XD01_LAOST</name>
<reference evidence="2 3" key="1">
    <citation type="journal article" date="2017" name="Gigascience">
        <title>Genome sequence of the small brown planthopper, Laodelphax striatellus.</title>
        <authorList>
            <person name="Zhu J."/>
            <person name="Jiang F."/>
            <person name="Wang X."/>
            <person name="Yang P."/>
            <person name="Bao Y."/>
            <person name="Zhao W."/>
            <person name="Wang W."/>
            <person name="Lu H."/>
            <person name="Wang Q."/>
            <person name="Cui N."/>
            <person name="Li J."/>
            <person name="Chen X."/>
            <person name="Luo L."/>
            <person name="Yu J."/>
            <person name="Kang L."/>
            <person name="Cui F."/>
        </authorList>
    </citation>
    <scope>NUCLEOTIDE SEQUENCE [LARGE SCALE GENOMIC DNA]</scope>
    <source>
        <strain evidence="2">Lst14</strain>
    </source>
</reference>
<dbReference type="Proteomes" id="UP000291343">
    <property type="component" value="Unassembled WGS sequence"/>
</dbReference>
<feature type="compositionally biased region" description="Basic and acidic residues" evidence="1">
    <location>
        <begin position="36"/>
        <end position="51"/>
    </location>
</feature>
<accession>A0A482XD01</accession>
<evidence type="ECO:0000256" key="1">
    <source>
        <dbReference type="SAM" id="MobiDB-lite"/>
    </source>
</evidence>
<organism evidence="2 3">
    <name type="scientific">Laodelphax striatellus</name>
    <name type="common">Small brown planthopper</name>
    <name type="synonym">Delphax striatella</name>
    <dbReference type="NCBI Taxonomy" id="195883"/>
    <lineage>
        <taxon>Eukaryota</taxon>
        <taxon>Metazoa</taxon>
        <taxon>Ecdysozoa</taxon>
        <taxon>Arthropoda</taxon>
        <taxon>Hexapoda</taxon>
        <taxon>Insecta</taxon>
        <taxon>Pterygota</taxon>
        <taxon>Neoptera</taxon>
        <taxon>Paraneoptera</taxon>
        <taxon>Hemiptera</taxon>
        <taxon>Auchenorrhyncha</taxon>
        <taxon>Fulgoroidea</taxon>
        <taxon>Delphacidae</taxon>
        <taxon>Criomorphinae</taxon>
        <taxon>Laodelphax</taxon>
    </lineage>
</organism>
<evidence type="ECO:0000313" key="3">
    <source>
        <dbReference type="Proteomes" id="UP000291343"/>
    </source>
</evidence>
<comment type="caution">
    <text evidence="2">The sequence shown here is derived from an EMBL/GenBank/DDBJ whole genome shotgun (WGS) entry which is preliminary data.</text>
</comment>
<dbReference type="EMBL" id="QKKF02012624">
    <property type="protein sequence ID" value="RZF43567.1"/>
    <property type="molecule type" value="Genomic_DNA"/>
</dbReference>